<dbReference type="Pfam" id="PF04561">
    <property type="entry name" value="RNA_pol_Rpb2_2"/>
    <property type="match status" value="1"/>
</dbReference>
<evidence type="ECO:0000256" key="6">
    <source>
        <dbReference type="ARBA" id="ARBA00023163"/>
    </source>
</evidence>
<dbReference type="EC" id="2.7.7.6" evidence="2"/>
<proteinExistence type="inferred from homology"/>
<evidence type="ECO:0000259" key="8">
    <source>
        <dbReference type="Pfam" id="PF04561"/>
    </source>
</evidence>
<dbReference type="GO" id="GO:0003677">
    <property type="term" value="F:DNA binding"/>
    <property type="evidence" value="ECO:0007669"/>
    <property type="project" value="InterPro"/>
</dbReference>
<evidence type="ECO:0000256" key="2">
    <source>
        <dbReference type="ARBA" id="ARBA00012418"/>
    </source>
</evidence>
<protein>
    <recommendedName>
        <fullName evidence="2">DNA-directed RNA polymerase</fullName>
        <ecNumber evidence="2">2.7.7.6</ecNumber>
    </recommendedName>
</protein>
<sequence>MLGDGNEGISTIPGFNQIQFEGFCRFIDQGLMEELYKFPKIEDTNQEIEFQLFVETYQLVEPLIKERDVVHESLTYSFELYVSAGLIWKNSRDMQEQTIFIGNIPLMNSLGTSIVNGIYRIVINQILQSPGTYYRSELDHNDILAAANHLIGLKFGMGALDDMNHLKKRIHYVAESFTRSIGLAHGINIGLIGSLSIHARIGHWGSLESPFYEIYEVNGGTDALFITGSDEYYMVVAGNSLALNGILGRARNEVHLESIFPFQYFSIGASLIPFIEHNDANRPLMSSNMQRQAVPLSRSEMHCWGRVGATSDSRFGALAIANLRKDHLYQS</sequence>
<dbReference type="Gene3D" id="3.90.1100.10">
    <property type="match status" value="2"/>
</dbReference>
<evidence type="ECO:0000256" key="4">
    <source>
        <dbReference type="ARBA" id="ARBA00022679"/>
    </source>
</evidence>
<dbReference type="Proteomes" id="UP000824120">
    <property type="component" value="Unassembled WGS sequence"/>
</dbReference>
<evidence type="ECO:0000256" key="7">
    <source>
        <dbReference type="ARBA" id="ARBA00048552"/>
    </source>
</evidence>
<organism evidence="9 10">
    <name type="scientific">Solanum commersonii</name>
    <name type="common">Commerson's wild potato</name>
    <name type="synonym">Commerson's nightshade</name>
    <dbReference type="NCBI Taxonomy" id="4109"/>
    <lineage>
        <taxon>Eukaryota</taxon>
        <taxon>Viridiplantae</taxon>
        <taxon>Streptophyta</taxon>
        <taxon>Embryophyta</taxon>
        <taxon>Tracheophyta</taxon>
        <taxon>Spermatophyta</taxon>
        <taxon>Magnoliopsida</taxon>
        <taxon>eudicotyledons</taxon>
        <taxon>Gunneridae</taxon>
        <taxon>Pentapetalae</taxon>
        <taxon>asterids</taxon>
        <taxon>lamiids</taxon>
        <taxon>Solanales</taxon>
        <taxon>Solanaceae</taxon>
        <taxon>Solanoideae</taxon>
        <taxon>Solaneae</taxon>
        <taxon>Solanum</taxon>
    </lineage>
</organism>
<accession>A0A9J5VZE2</accession>
<dbReference type="GO" id="GO:0003899">
    <property type="term" value="F:DNA-directed RNA polymerase activity"/>
    <property type="evidence" value="ECO:0007669"/>
    <property type="project" value="UniProtKB-EC"/>
</dbReference>
<reference evidence="9" key="1">
    <citation type="submission" date="2020-09" db="EMBL/GenBank/DDBJ databases">
        <title>De no assembly of potato wild relative species, Solanum commersonii.</title>
        <authorList>
            <person name="Cho K."/>
        </authorList>
    </citation>
    <scope>NUCLEOTIDE SEQUENCE</scope>
    <source>
        <strain evidence="9">LZ3.2</strain>
        <tissue evidence="9">Leaf</tissue>
    </source>
</reference>
<dbReference type="PANTHER" id="PTHR20856">
    <property type="entry name" value="DNA-DIRECTED RNA POLYMERASE I SUBUNIT 2"/>
    <property type="match status" value="1"/>
</dbReference>
<keyword evidence="3" id="KW-0240">DNA-directed RNA polymerase</keyword>
<keyword evidence="5" id="KW-0548">Nucleotidyltransferase</keyword>
<gene>
    <name evidence="9" type="ORF">H5410_064464</name>
</gene>
<dbReference type="GO" id="GO:0006351">
    <property type="term" value="P:DNA-templated transcription"/>
    <property type="evidence" value="ECO:0007669"/>
    <property type="project" value="InterPro"/>
</dbReference>
<dbReference type="InterPro" id="IPR015712">
    <property type="entry name" value="DNA-dir_RNA_pol_su2"/>
</dbReference>
<name>A0A9J5VZE2_SOLCO</name>
<dbReference type="InterPro" id="IPR007642">
    <property type="entry name" value="RNA_pol_Rpb2_2"/>
</dbReference>
<evidence type="ECO:0000256" key="3">
    <source>
        <dbReference type="ARBA" id="ARBA00022478"/>
    </source>
</evidence>
<keyword evidence="10" id="KW-1185">Reference proteome</keyword>
<dbReference type="OrthoDB" id="1678757at2759"/>
<dbReference type="GO" id="GO:0032549">
    <property type="term" value="F:ribonucleoside binding"/>
    <property type="evidence" value="ECO:0007669"/>
    <property type="project" value="InterPro"/>
</dbReference>
<comment type="similarity">
    <text evidence="1">Belongs to the RNA polymerase beta chain family.</text>
</comment>
<evidence type="ECO:0000313" key="10">
    <source>
        <dbReference type="Proteomes" id="UP000824120"/>
    </source>
</evidence>
<dbReference type="AlphaFoldDB" id="A0A9J5VZE2"/>
<keyword evidence="4" id="KW-0808">Transferase</keyword>
<evidence type="ECO:0000256" key="1">
    <source>
        <dbReference type="ARBA" id="ARBA00006835"/>
    </source>
</evidence>
<feature type="domain" description="RNA polymerase Rpb2" evidence="8">
    <location>
        <begin position="133"/>
        <end position="169"/>
    </location>
</feature>
<dbReference type="SUPFAM" id="SSF64484">
    <property type="entry name" value="beta and beta-prime subunits of DNA dependent RNA-polymerase"/>
    <property type="match status" value="1"/>
</dbReference>
<dbReference type="EMBL" id="JACXVP010000100">
    <property type="protein sequence ID" value="KAG5568522.1"/>
    <property type="molecule type" value="Genomic_DNA"/>
</dbReference>
<evidence type="ECO:0000256" key="5">
    <source>
        <dbReference type="ARBA" id="ARBA00022695"/>
    </source>
</evidence>
<evidence type="ECO:0000313" key="9">
    <source>
        <dbReference type="EMBL" id="KAG5568522.1"/>
    </source>
</evidence>
<keyword evidence="6" id="KW-0804">Transcription</keyword>
<dbReference type="GO" id="GO:0000428">
    <property type="term" value="C:DNA-directed RNA polymerase complex"/>
    <property type="evidence" value="ECO:0007669"/>
    <property type="project" value="UniProtKB-KW"/>
</dbReference>
<comment type="catalytic activity">
    <reaction evidence="7">
        <text>RNA(n) + a ribonucleoside 5'-triphosphate = RNA(n+1) + diphosphate</text>
        <dbReference type="Rhea" id="RHEA:21248"/>
        <dbReference type="Rhea" id="RHEA-COMP:14527"/>
        <dbReference type="Rhea" id="RHEA-COMP:17342"/>
        <dbReference type="ChEBI" id="CHEBI:33019"/>
        <dbReference type="ChEBI" id="CHEBI:61557"/>
        <dbReference type="ChEBI" id="CHEBI:140395"/>
        <dbReference type="EC" id="2.7.7.6"/>
    </reaction>
</comment>
<comment type="caution">
    <text evidence="9">The sequence shown here is derived from an EMBL/GenBank/DDBJ whole genome shotgun (WGS) entry which is preliminary data.</text>
</comment>